<evidence type="ECO:0000313" key="2">
    <source>
        <dbReference type="Proteomes" id="UP000220797"/>
    </source>
</evidence>
<dbReference type="GeneID" id="39731074"/>
<gene>
    <name evidence="1" type="ORF">PGAL8A_00254600</name>
</gene>
<dbReference type="OrthoDB" id="333370at2759"/>
<name>A0A1J1GRP8_PLAGA</name>
<organism evidence="1 2">
    <name type="scientific">Plasmodium gallinaceum</name>
    <dbReference type="NCBI Taxonomy" id="5849"/>
    <lineage>
        <taxon>Eukaryota</taxon>
        <taxon>Sar</taxon>
        <taxon>Alveolata</taxon>
        <taxon>Apicomplexa</taxon>
        <taxon>Aconoidasida</taxon>
        <taxon>Haemosporida</taxon>
        <taxon>Plasmodiidae</taxon>
        <taxon>Plasmodium</taxon>
        <taxon>Plasmodium (Haemamoeba)</taxon>
    </lineage>
</organism>
<dbReference type="VEuPathDB" id="PlasmoDB:PGAL8A_00254600"/>
<evidence type="ECO:0000313" key="1">
    <source>
        <dbReference type="EMBL" id="CRG95141.1"/>
    </source>
</evidence>
<dbReference type="OMA" id="NHFAKPK"/>
<dbReference type="RefSeq" id="XP_028527954.1">
    <property type="nucleotide sequence ID" value="XM_028671286.1"/>
</dbReference>
<reference evidence="1" key="1">
    <citation type="submission" date="2015-04" db="EMBL/GenBank/DDBJ databases">
        <authorList>
            <consortium name="Pathogen Informatics"/>
        </authorList>
    </citation>
    <scope>NUCLEOTIDE SEQUENCE [LARGE SCALE GENOMIC DNA]</scope>
    <source>
        <strain evidence="1">8A</strain>
    </source>
</reference>
<dbReference type="AlphaFoldDB" id="A0A1J1GRP8"/>
<accession>A0A1J1GRP8</accession>
<proteinExistence type="predicted"/>
<dbReference type="EMBL" id="CVMV01000032">
    <property type="protein sequence ID" value="CRG95141.1"/>
    <property type="molecule type" value="Genomic_DNA"/>
</dbReference>
<comment type="caution">
    <text evidence="1">The sequence shown here is derived from an EMBL/GenBank/DDBJ whole genome shotgun (WGS) entry which is preliminary data.</text>
</comment>
<dbReference type="Proteomes" id="UP000220797">
    <property type="component" value="Unassembled WGS sequence"/>
</dbReference>
<keyword evidence="2" id="KW-1185">Reference proteome</keyword>
<protein>
    <submittedName>
        <fullName evidence="1">Uncharacterized protein</fullName>
    </submittedName>
</protein>
<sequence length="303" mass="36524">MYNTLKKKVLLVTFILIYINLKIVFNKKANYIFFKKPNYINEEAYTKYFYIPKYKAYHKKKKKIKICNSYNESNKIRPERKMECYELNIRNDKKFPKYAKKPACPLSNLFYFSPFKNIVDSFEPIDYNVKQRLKEEGFQFENEKKESNIFPSLDEIIKNGDPSTNMHFYRRKKLKSLLYGDPLKFVKAKKVIEKYNRRAPPEKQINYDMFRCDIYYVHSDGTIMNIEENRPPYDKKLEESQRYKEPRFLITTAPGHAKKNNLKIGDKFPIINEKEKRKLFDNHFARPKKVRDPLILPDGRKIP</sequence>